<dbReference type="SUPFAM" id="SSF52172">
    <property type="entry name" value="CheY-like"/>
    <property type="match status" value="1"/>
</dbReference>
<feature type="domain" description="PAS" evidence="3">
    <location>
        <begin position="266"/>
        <end position="312"/>
    </location>
</feature>
<dbReference type="PROSITE" id="PS50112">
    <property type="entry name" value="PAS"/>
    <property type="match status" value="2"/>
</dbReference>
<dbReference type="CDD" id="cd00130">
    <property type="entry name" value="PAS"/>
    <property type="match status" value="1"/>
</dbReference>
<dbReference type="SMART" id="SM00091">
    <property type="entry name" value="PAS"/>
    <property type="match status" value="2"/>
</dbReference>
<name>A0A1N6X1T9_9EURY</name>
<dbReference type="PANTHER" id="PTHR44757:SF2">
    <property type="entry name" value="BIOFILM ARCHITECTURE MAINTENANCE PROTEIN MBAA"/>
    <property type="match status" value="1"/>
</dbReference>
<evidence type="ECO:0000259" key="2">
    <source>
        <dbReference type="PROSITE" id="PS50110"/>
    </source>
</evidence>
<dbReference type="Pfam" id="PF13188">
    <property type="entry name" value="PAS_8"/>
    <property type="match status" value="1"/>
</dbReference>
<evidence type="ECO:0000313" key="4">
    <source>
        <dbReference type="EMBL" id="SIQ96334.1"/>
    </source>
</evidence>
<keyword evidence="1" id="KW-0597">Phosphoprotein</keyword>
<accession>A0A1N6X1T9</accession>
<feature type="modified residue" description="4-aspartylphosphate" evidence="1">
    <location>
        <position position="69"/>
    </location>
</feature>
<dbReference type="AlphaFoldDB" id="A0A1N6X1T9"/>
<dbReference type="Proteomes" id="UP000186914">
    <property type="component" value="Unassembled WGS sequence"/>
</dbReference>
<dbReference type="InterPro" id="IPR000014">
    <property type="entry name" value="PAS"/>
</dbReference>
<dbReference type="InterPro" id="IPR013656">
    <property type="entry name" value="PAS_4"/>
</dbReference>
<protein>
    <submittedName>
        <fullName evidence="4">CheY chemotaxis protein or a CheY-like REC (Receiver) domain</fullName>
    </submittedName>
</protein>
<dbReference type="PANTHER" id="PTHR44757">
    <property type="entry name" value="DIGUANYLATE CYCLASE DGCP"/>
    <property type="match status" value="1"/>
</dbReference>
<proteinExistence type="predicted"/>
<dbReference type="GO" id="GO:0000160">
    <property type="term" value="P:phosphorelay signal transduction system"/>
    <property type="evidence" value="ECO:0007669"/>
    <property type="project" value="InterPro"/>
</dbReference>
<reference evidence="5" key="1">
    <citation type="submission" date="2017-01" db="EMBL/GenBank/DDBJ databases">
        <authorList>
            <person name="Varghese N."/>
            <person name="Submissions S."/>
        </authorList>
    </citation>
    <scope>NUCLEOTIDE SEQUENCE [LARGE SCALE GENOMIC DNA]</scope>
    <source>
        <strain evidence="5">CGMCC 1.7737</strain>
    </source>
</reference>
<dbReference type="OrthoDB" id="8127at2157"/>
<dbReference type="Gene3D" id="3.40.50.2300">
    <property type="match status" value="1"/>
</dbReference>
<dbReference type="InterPro" id="IPR035965">
    <property type="entry name" value="PAS-like_dom_sf"/>
</dbReference>
<organism evidence="4 5">
    <name type="scientific">Haladaptatus litoreus</name>
    <dbReference type="NCBI Taxonomy" id="553468"/>
    <lineage>
        <taxon>Archaea</taxon>
        <taxon>Methanobacteriati</taxon>
        <taxon>Methanobacteriota</taxon>
        <taxon>Stenosarchaea group</taxon>
        <taxon>Halobacteria</taxon>
        <taxon>Halobacteriales</taxon>
        <taxon>Haladaptataceae</taxon>
        <taxon>Haladaptatus</taxon>
    </lineage>
</organism>
<evidence type="ECO:0000259" key="3">
    <source>
        <dbReference type="PROSITE" id="PS50112"/>
    </source>
</evidence>
<dbReference type="Gene3D" id="3.30.450.20">
    <property type="entry name" value="PAS domain"/>
    <property type="match status" value="2"/>
</dbReference>
<dbReference type="Pfam" id="PF08448">
    <property type="entry name" value="PAS_4"/>
    <property type="match status" value="1"/>
</dbReference>
<dbReference type="PROSITE" id="PS50110">
    <property type="entry name" value="RESPONSE_REGULATORY"/>
    <property type="match status" value="1"/>
</dbReference>
<keyword evidence="5" id="KW-1185">Reference proteome</keyword>
<dbReference type="Pfam" id="PF00072">
    <property type="entry name" value="Response_reg"/>
    <property type="match status" value="1"/>
</dbReference>
<feature type="domain" description="PAS" evidence="3">
    <location>
        <begin position="149"/>
        <end position="219"/>
    </location>
</feature>
<evidence type="ECO:0000256" key="1">
    <source>
        <dbReference type="PROSITE-ProRule" id="PRU00169"/>
    </source>
</evidence>
<dbReference type="InterPro" id="IPR052155">
    <property type="entry name" value="Biofilm_reg_signaling"/>
</dbReference>
<dbReference type="SMART" id="SM00448">
    <property type="entry name" value="REC"/>
    <property type="match status" value="1"/>
</dbReference>
<dbReference type="RefSeq" id="WP_076428409.1">
    <property type="nucleotide sequence ID" value="NZ_FTNO01000001.1"/>
</dbReference>
<gene>
    <name evidence="4" type="ORF">SAMN05421858_0953</name>
</gene>
<evidence type="ECO:0000313" key="5">
    <source>
        <dbReference type="Proteomes" id="UP000186914"/>
    </source>
</evidence>
<dbReference type="SUPFAM" id="SSF55785">
    <property type="entry name" value="PYP-like sensor domain (PAS domain)"/>
    <property type="match status" value="2"/>
</dbReference>
<dbReference type="EMBL" id="FTNO01000001">
    <property type="protein sequence ID" value="SIQ96334.1"/>
    <property type="molecule type" value="Genomic_DNA"/>
</dbReference>
<dbReference type="InterPro" id="IPR011006">
    <property type="entry name" value="CheY-like_superfamily"/>
</dbReference>
<dbReference type="InterPro" id="IPR001789">
    <property type="entry name" value="Sig_transdc_resp-reg_receiver"/>
</dbReference>
<feature type="domain" description="Response regulatory" evidence="2">
    <location>
        <begin position="17"/>
        <end position="134"/>
    </location>
</feature>
<sequence length="389" mass="44085">MNDFLALGNLAESTPIRILHVDDDPARVRLSTTLLAQYLPDAEIHTETDPIVACNRLDTDLAVNCIVSDFDMGSMDGLEFLEAVRGRFPNLPFILFTGKGSEEIASEAISAGVTDYLQKAAGADQYAVLANRIENVVSQYRAEQAATSYQRRIHTVYERVTDAFFALDDEWRFTFINGRGERLLDKDEAELLGKSVWDEFPDAVNSQFEDEYRNAMETQQPTTFEAYFDPLETLFEVHAYPSEEGLSVFFRDITAEDRIRTEHRREKEVLEQVFEMSPVGVAILDAKGAITRANNRMVELLEITEEEITDRTYDSSQWQLTDKNGDPLLDENHPLRPVFLDETSVRGKRFGYESPSGKWDLYSVSAAPIHDENDELERVVVAVEAVSEV</sequence>